<dbReference type="HAMAP" id="MF_02088">
    <property type="entry name" value="Q_prec_transport"/>
    <property type="match status" value="1"/>
</dbReference>
<dbReference type="GO" id="GO:0022857">
    <property type="term" value="F:transmembrane transporter activity"/>
    <property type="evidence" value="ECO:0007669"/>
    <property type="project" value="UniProtKB-UniRule"/>
</dbReference>
<keyword evidence="1" id="KW-0812">Transmembrane</keyword>
<keyword evidence="1" id="KW-0813">Transport</keyword>
<dbReference type="RefSeq" id="WP_008689934.1">
    <property type="nucleotide sequence ID" value="NZ_AP024510.1"/>
</dbReference>
<dbReference type="Proteomes" id="UP000295773">
    <property type="component" value="Unassembled WGS sequence"/>
</dbReference>
<name>A0A4R3TAW4_9FIRM</name>
<keyword evidence="3" id="KW-1185">Reference proteome</keyword>
<feature type="transmembrane region" description="Helical" evidence="1">
    <location>
        <begin position="67"/>
        <end position="90"/>
    </location>
</feature>
<evidence type="ECO:0000313" key="3">
    <source>
        <dbReference type="Proteomes" id="UP000295773"/>
    </source>
</evidence>
<keyword evidence="1" id="KW-0472">Membrane</keyword>
<protein>
    <recommendedName>
        <fullName evidence="1">Probable queuosine precursor transporter</fullName>
        <shortName evidence="1">Q precursor transporter</shortName>
    </recommendedName>
</protein>
<feature type="transmembrane region" description="Helical" evidence="1">
    <location>
        <begin position="33"/>
        <end position="55"/>
    </location>
</feature>
<evidence type="ECO:0000256" key="1">
    <source>
        <dbReference type="HAMAP-Rule" id="MF_02088"/>
    </source>
</evidence>
<comment type="similarity">
    <text evidence="1">Belongs to the vitamin uptake transporter (VUT/ECF) (TC 2.A.88) family. Q precursor transporter subfamily.</text>
</comment>
<reference evidence="2 3" key="1">
    <citation type="submission" date="2019-03" db="EMBL/GenBank/DDBJ databases">
        <title>Genomic Encyclopedia of Type Strains, Phase IV (KMG-IV): sequencing the most valuable type-strain genomes for metagenomic binning, comparative biology and taxonomic classification.</title>
        <authorList>
            <person name="Goeker M."/>
        </authorList>
    </citation>
    <scope>NUCLEOTIDE SEQUENCE [LARGE SCALE GENOMIC DNA]</scope>
    <source>
        <strain evidence="2 3">DSM 29481</strain>
    </source>
</reference>
<dbReference type="PANTHER" id="PTHR34300">
    <property type="entry name" value="QUEUOSINE PRECURSOR TRANSPORTER-RELATED"/>
    <property type="match status" value="1"/>
</dbReference>
<dbReference type="EMBL" id="SMBP01000014">
    <property type="protein sequence ID" value="TCU58294.1"/>
    <property type="molecule type" value="Genomic_DNA"/>
</dbReference>
<keyword evidence="1" id="KW-1133">Transmembrane helix</keyword>
<dbReference type="PANTHER" id="PTHR34300:SF2">
    <property type="entry name" value="QUEUOSINE PRECURSOR TRANSPORTER-RELATED"/>
    <property type="match status" value="1"/>
</dbReference>
<accession>A0A4R3TAW4</accession>
<feature type="transmembrane region" description="Helical" evidence="1">
    <location>
        <begin position="110"/>
        <end position="132"/>
    </location>
</feature>
<organism evidence="2 3">
    <name type="scientific">Longicatena caecimuris</name>
    <dbReference type="NCBI Taxonomy" id="1796635"/>
    <lineage>
        <taxon>Bacteria</taxon>
        <taxon>Bacillati</taxon>
        <taxon>Bacillota</taxon>
        <taxon>Erysipelotrichia</taxon>
        <taxon>Erysipelotrichales</taxon>
        <taxon>Erysipelotrichaceae</taxon>
        <taxon>Longicatena</taxon>
    </lineage>
</organism>
<feature type="transmembrane region" description="Helical" evidence="1">
    <location>
        <begin position="144"/>
        <end position="170"/>
    </location>
</feature>
<comment type="caution">
    <text evidence="2">The sequence shown here is derived from an EMBL/GenBank/DDBJ whole genome shotgun (WGS) entry which is preliminary data.</text>
</comment>
<feature type="transmembrane region" description="Helical" evidence="1">
    <location>
        <begin position="9"/>
        <end position="27"/>
    </location>
</feature>
<dbReference type="AlphaFoldDB" id="A0A4R3TAW4"/>
<dbReference type="Pfam" id="PF02592">
    <property type="entry name" value="Vut_1"/>
    <property type="match status" value="1"/>
</dbReference>
<evidence type="ECO:0000313" key="2">
    <source>
        <dbReference type="EMBL" id="TCU58294.1"/>
    </source>
</evidence>
<gene>
    <name evidence="2" type="ORF">EDD61_11426</name>
</gene>
<comment type="subcellular location">
    <subcellularLocation>
        <location evidence="1">Cell membrane</location>
        <topology evidence="1">Multi-pass membrane protein</topology>
    </subcellularLocation>
</comment>
<dbReference type="InterPro" id="IPR003744">
    <property type="entry name" value="YhhQ"/>
</dbReference>
<sequence>MPNFKQKLLLYFATISVSTLLISNLAAIKLWNFFGIAVDGGVVVFPLTYIIGDLIVEFYGKKIAKNIIVAGFLINILAIIVFYIVIALPAYDGWNMQNAYASVFGFTPRIILGSLLAYVCSNLLNNVIFMKLKNHDGIFAKSFIARALGSSAFAHILDAFIFETIAFLGVLPFHEFLAQAIFAYVLGISFEVIFSPAEAIIAKSLKGRMIE</sequence>
<dbReference type="GO" id="GO:0005886">
    <property type="term" value="C:plasma membrane"/>
    <property type="evidence" value="ECO:0007669"/>
    <property type="project" value="UniProtKB-SubCell"/>
</dbReference>
<feature type="transmembrane region" description="Helical" evidence="1">
    <location>
        <begin position="176"/>
        <end position="201"/>
    </location>
</feature>
<proteinExistence type="inferred from homology"/>
<keyword evidence="1" id="KW-1003">Cell membrane</keyword>
<dbReference type="NCBIfam" id="TIGR00697">
    <property type="entry name" value="queuosine precursor transporter"/>
    <property type="match status" value="1"/>
</dbReference>
<dbReference type="GeneID" id="73794736"/>
<comment type="function">
    <text evidence="1">Involved in the import of queuosine (Q) precursors, required for Q precursor salvage.</text>
</comment>